<dbReference type="SUPFAM" id="SSF56112">
    <property type="entry name" value="Protein kinase-like (PK-like)"/>
    <property type="match status" value="1"/>
</dbReference>
<dbReference type="InterPro" id="IPR051678">
    <property type="entry name" value="AGP_Transferase"/>
</dbReference>
<dbReference type="EMBL" id="JAPQKH010000003">
    <property type="protein sequence ID" value="KAJ5109147.1"/>
    <property type="molecule type" value="Genomic_DNA"/>
</dbReference>
<evidence type="ECO:0000313" key="1">
    <source>
        <dbReference type="EMBL" id="KAJ5109147.1"/>
    </source>
</evidence>
<keyword evidence="2" id="KW-1185">Reference proteome</keyword>
<name>A0A9W9G0U7_9EURO</name>
<dbReference type="AlphaFoldDB" id="A0A9W9G0U7"/>
<dbReference type="PANTHER" id="PTHR21310:SF15">
    <property type="entry name" value="AMINOGLYCOSIDE PHOSPHOTRANSFERASE DOMAIN-CONTAINING PROTEIN"/>
    <property type="match status" value="1"/>
</dbReference>
<gene>
    <name evidence="1" type="ORF">N7456_005822</name>
</gene>
<organism evidence="1 2">
    <name type="scientific">Penicillium angulare</name>
    <dbReference type="NCBI Taxonomy" id="116970"/>
    <lineage>
        <taxon>Eukaryota</taxon>
        <taxon>Fungi</taxon>
        <taxon>Dikarya</taxon>
        <taxon>Ascomycota</taxon>
        <taxon>Pezizomycotina</taxon>
        <taxon>Eurotiomycetes</taxon>
        <taxon>Eurotiomycetidae</taxon>
        <taxon>Eurotiales</taxon>
        <taxon>Aspergillaceae</taxon>
        <taxon>Penicillium</taxon>
    </lineage>
</organism>
<comment type="caution">
    <text evidence="1">The sequence shown here is derived from an EMBL/GenBank/DDBJ whole genome shotgun (WGS) entry which is preliminary data.</text>
</comment>
<evidence type="ECO:0008006" key="3">
    <source>
        <dbReference type="Google" id="ProtNLM"/>
    </source>
</evidence>
<accession>A0A9W9G0U7</accession>
<reference evidence="1" key="2">
    <citation type="journal article" date="2023" name="IMA Fungus">
        <title>Comparative genomic study of the Penicillium genus elucidates a diverse pangenome and 15 lateral gene transfer events.</title>
        <authorList>
            <person name="Petersen C."/>
            <person name="Sorensen T."/>
            <person name="Nielsen M.R."/>
            <person name="Sondergaard T.E."/>
            <person name="Sorensen J.L."/>
            <person name="Fitzpatrick D.A."/>
            <person name="Frisvad J.C."/>
            <person name="Nielsen K.L."/>
        </authorList>
    </citation>
    <scope>NUCLEOTIDE SEQUENCE</scope>
    <source>
        <strain evidence="1">IBT 30069</strain>
    </source>
</reference>
<dbReference type="Proteomes" id="UP001149165">
    <property type="component" value="Unassembled WGS sequence"/>
</dbReference>
<protein>
    <recommendedName>
        <fullName evidence="3">Aminoglycoside phosphotransferase domain-containing protein</fullName>
    </recommendedName>
</protein>
<dbReference type="PANTHER" id="PTHR21310">
    <property type="entry name" value="AMINOGLYCOSIDE PHOSPHOTRANSFERASE-RELATED-RELATED"/>
    <property type="match status" value="1"/>
</dbReference>
<evidence type="ECO:0000313" key="2">
    <source>
        <dbReference type="Proteomes" id="UP001149165"/>
    </source>
</evidence>
<reference evidence="1" key="1">
    <citation type="submission" date="2022-11" db="EMBL/GenBank/DDBJ databases">
        <authorList>
            <person name="Petersen C."/>
        </authorList>
    </citation>
    <scope>NUCLEOTIDE SEQUENCE</scope>
    <source>
        <strain evidence="1">IBT 30069</strain>
    </source>
</reference>
<sequence length="193" mass="21930">MKVGNDIDLQHMHTVDYIKQHAPCAPIPAIHGILKQSDTDRIFLLMSRASGEPLDSKWQFLSENAKTSIKEQLDTILGGFRFISAPVSHETQAVFGGGSPRRCEDTRRQVRVAPGPIGSEKEFNEFLTYNPQRTRSNTIAMIRSYLKDDHQLVLTHGDLHPRGIMVVTNSLLQKIELWPREHAVDLVLSRWHD</sequence>
<dbReference type="InterPro" id="IPR011009">
    <property type="entry name" value="Kinase-like_dom_sf"/>
</dbReference>
<dbReference type="OrthoDB" id="4364443at2759"/>
<proteinExistence type="predicted"/>